<dbReference type="EMBL" id="BPQH01000004">
    <property type="protein sequence ID" value="GJD48759.1"/>
    <property type="molecule type" value="Genomic_DNA"/>
</dbReference>
<dbReference type="Gene3D" id="3.10.129.10">
    <property type="entry name" value="Hotdog Thioesterase"/>
    <property type="match status" value="1"/>
</dbReference>
<dbReference type="RefSeq" id="WP_128560329.1">
    <property type="nucleotide sequence ID" value="NZ_BPQH01000004.1"/>
</dbReference>
<dbReference type="SUPFAM" id="SSF54637">
    <property type="entry name" value="Thioesterase/thiol ester dehydrase-isomerase"/>
    <property type="match status" value="1"/>
</dbReference>
<comment type="caution">
    <text evidence="3">The sequence shown here is derived from an EMBL/GenBank/DDBJ whole genome shotgun (WGS) entry which is preliminary data.</text>
</comment>
<keyword evidence="4" id="KW-1185">Reference proteome</keyword>
<evidence type="ECO:0000256" key="1">
    <source>
        <dbReference type="ARBA" id="ARBA00022801"/>
    </source>
</evidence>
<dbReference type="NCBIfam" id="TIGR02286">
    <property type="entry name" value="PaaD"/>
    <property type="match status" value="1"/>
</dbReference>
<dbReference type="Pfam" id="PF03061">
    <property type="entry name" value="4HBT"/>
    <property type="match status" value="1"/>
</dbReference>
<gene>
    <name evidence="3" type="primary">paaI</name>
    <name evidence="3" type="ORF">OPKNFCMD_1484</name>
</gene>
<reference evidence="3" key="1">
    <citation type="journal article" date="2021" name="Front. Microbiol.">
        <title>Comprehensive Comparative Genomics and Phenotyping of Methylobacterium Species.</title>
        <authorList>
            <person name="Alessa O."/>
            <person name="Ogura Y."/>
            <person name="Fujitani Y."/>
            <person name="Takami H."/>
            <person name="Hayashi T."/>
            <person name="Sahin N."/>
            <person name="Tani A."/>
        </authorList>
    </citation>
    <scope>NUCLEOTIDE SEQUENCE</scope>
    <source>
        <strain evidence="3">KCTC 52305</strain>
    </source>
</reference>
<dbReference type="NCBIfam" id="TIGR00369">
    <property type="entry name" value="unchar_dom_1"/>
    <property type="match status" value="1"/>
</dbReference>
<reference evidence="3" key="2">
    <citation type="submission" date="2021-08" db="EMBL/GenBank/DDBJ databases">
        <authorList>
            <person name="Tani A."/>
            <person name="Ola A."/>
            <person name="Ogura Y."/>
            <person name="Katsura K."/>
            <person name="Hayashi T."/>
        </authorList>
    </citation>
    <scope>NUCLEOTIDE SEQUENCE</scope>
    <source>
        <strain evidence="3">KCTC 52305</strain>
    </source>
</reference>
<name>A0ABQ4QUX7_9HYPH</name>
<dbReference type="InterPro" id="IPR052723">
    <property type="entry name" value="Acyl-CoA_thioesterase_PaaI"/>
</dbReference>
<dbReference type="CDD" id="cd03443">
    <property type="entry name" value="PaaI_thioesterase"/>
    <property type="match status" value="1"/>
</dbReference>
<dbReference type="Proteomes" id="UP001055167">
    <property type="component" value="Unassembled WGS sequence"/>
</dbReference>
<dbReference type="InterPro" id="IPR006683">
    <property type="entry name" value="Thioestr_dom"/>
</dbReference>
<keyword evidence="1" id="KW-0378">Hydrolase</keyword>
<dbReference type="PANTHER" id="PTHR42856:SF1">
    <property type="entry name" value="ACYL-COENZYME A THIOESTERASE PAAI"/>
    <property type="match status" value="1"/>
</dbReference>
<accession>A0ABQ4QUX7</accession>
<proteinExistence type="predicted"/>
<protein>
    <submittedName>
        <fullName evidence="3">Acyl-coenzyme A thioesterase PaaI</fullName>
    </submittedName>
</protein>
<dbReference type="InterPro" id="IPR029069">
    <property type="entry name" value="HotDog_dom_sf"/>
</dbReference>
<evidence type="ECO:0000313" key="3">
    <source>
        <dbReference type="EMBL" id="GJD48759.1"/>
    </source>
</evidence>
<evidence type="ECO:0000313" key="4">
    <source>
        <dbReference type="Proteomes" id="UP001055167"/>
    </source>
</evidence>
<dbReference type="PANTHER" id="PTHR42856">
    <property type="entry name" value="ACYL-COENZYME A THIOESTERASE PAAI"/>
    <property type="match status" value="1"/>
</dbReference>
<organism evidence="3 4">
    <name type="scientific">Methylobacterium crusticola</name>
    <dbReference type="NCBI Taxonomy" id="1697972"/>
    <lineage>
        <taxon>Bacteria</taxon>
        <taxon>Pseudomonadati</taxon>
        <taxon>Pseudomonadota</taxon>
        <taxon>Alphaproteobacteria</taxon>
        <taxon>Hyphomicrobiales</taxon>
        <taxon>Methylobacteriaceae</taxon>
        <taxon>Methylobacterium</taxon>
    </lineage>
</organism>
<sequence length="156" mass="16189">MEGEALARACAGAMWAQDRASQGLGMRLERVGPGEAVLSMRVRDDMTNGHGSCHGGFIFALADSAFAFACNSRDQRSVAQHCAVTFLRPGRRGEVLTARAAERALAGRSGLYDVTVSDAQGRAVAEFRGHSRAVPGTVLTLGPGLPPGSDPPVGPG</sequence>
<dbReference type="InterPro" id="IPR011973">
    <property type="entry name" value="PaaD"/>
</dbReference>
<evidence type="ECO:0000259" key="2">
    <source>
        <dbReference type="Pfam" id="PF03061"/>
    </source>
</evidence>
<feature type="domain" description="Thioesterase" evidence="2">
    <location>
        <begin position="50"/>
        <end position="124"/>
    </location>
</feature>
<dbReference type="InterPro" id="IPR003736">
    <property type="entry name" value="PAAI_dom"/>
</dbReference>